<dbReference type="InterPro" id="IPR020846">
    <property type="entry name" value="MFS_dom"/>
</dbReference>
<name>A0A6L2Q6R8_COPFO</name>
<dbReference type="Gene3D" id="1.20.1250.20">
    <property type="entry name" value="MFS general substrate transporter like domains"/>
    <property type="match status" value="2"/>
</dbReference>
<organism evidence="9 10">
    <name type="scientific">Coptotermes formosanus</name>
    <name type="common">Formosan subterranean termite</name>
    <dbReference type="NCBI Taxonomy" id="36987"/>
    <lineage>
        <taxon>Eukaryota</taxon>
        <taxon>Metazoa</taxon>
        <taxon>Ecdysozoa</taxon>
        <taxon>Arthropoda</taxon>
        <taxon>Hexapoda</taxon>
        <taxon>Insecta</taxon>
        <taxon>Pterygota</taxon>
        <taxon>Neoptera</taxon>
        <taxon>Polyneoptera</taxon>
        <taxon>Dictyoptera</taxon>
        <taxon>Blattodea</taxon>
        <taxon>Blattoidea</taxon>
        <taxon>Termitoidae</taxon>
        <taxon>Rhinotermitidae</taxon>
        <taxon>Coptotermes</taxon>
    </lineage>
</organism>
<dbReference type="AlphaFoldDB" id="A0A6L2Q6R8"/>
<keyword evidence="3 7" id="KW-0812">Transmembrane</keyword>
<accession>A0A6L2Q6R8</accession>
<evidence type="ECO:0000256" key="1">
    <source>
        <dbReference type="ARBA" id="ARBA00004141"/>
    </source>
</evidence>
<dbReference type="InterPro" id="IPR011701">
    <property type="entry name" value="MFS"/>
</dbReference>
<keyword evidence="2" id="KW-0813">Transport</keyword>
<feature type="domain" description="Major facilitator superfamily (MFS) profile" evidence="8">
    <location>
        <begin position="123"/>
        <end position="521"/>
    </location>
</feature>
<dbReference type="InterPro" id="IPR036259">
    <property type="entry name" value="MFS_trans_sf"/>
</dbReference>
<keyword evidence="5 7" id="KW-0472">Membrane</keyword>
<feature type="compositionally biased region" description="Basic and acidic residues" evidence="6">
    <location>
        <begin position="542"/>
        <end position="562"/>
    </location>
</feature>
<evidence type="ECO:0000256" key="4">
    <source>
        <dbReference type="ARBA" id="ARBA00022989"/>
    </source>
</evidence>
<dbReference type="PANTHER" id="PTHR23506:SF28">
    <property type="entry name" value="MFS-TYPE TRANSPORTER SLC18B1-LIKE PROTEIN"/>
    <property type="match status" value="1"/>
</dbReference>
<feature type="transmembrane region" description="Helical" evidence="7">
    <location>
        <begin position="157"/>
        <end position="177"/>
    </location>
</feature>
<dbReference type="InterPro" id="IPR050930">
    <property type="entry name" value="MFS_Vesicular_Transporter"/>
</dbReference>
<proteinExistence type="predicted"/>
<dbReference type="PANTHER" id="PTHR23506">
    <property type="entry name" value="GH10249P"/>
    <property type="match status" value="1"/>
</dbReference>
<dbReference type="Proteomes" id="UP000502823">
    <property type="component" value="Unassembled WGS sequence"/>
</dbReference>
<dbReference type="GO" id="GO:0022857">
    <property type="term" value="F:transmembrane transporter activity"/>
    <property type="evidence" value="ECO:0007669"/>
    <property type="project" value="InterPro"/>
</dbReference>
<reference evidence="10" key="1">
    <citation type="submission" date="2020-01" db="EMBL/GenBank/DDBJ databases">
        <title>Draft genome sequence of the Termite Coptotermes fromosanus.</title>
        <authorList>
            <person name="Itakura S."/>
            <person name="Yosikawa Y."/>
            <person name="Umezawa K."/>
        </authorList>
    </citation>
    <scope>NUCLEOTIDE SEQUENCE [LARGE SCALE GENOMIC DNA]</scope>
</reference>
<feature type="transmembrane region" description="Helical" evidence="7">
    <location>
        <begin position="254"/>
        <end position="277"/>
    </location>
</feature>
<feature type="transmembrane region" description="Helical" evidence="7">
    <location>
        <begin position="122"/>
        <end position="145"/>
    </location>
</feature>
<feature type="transmembrane region" description="Helical" evidence="7">
    <location>
        <begin position="216"/>
        <end position="242"/>
    </location>
</feature>
<dbReference type="PROSITE" id="PS50850">
    <property type="entry name" value="MFS"/>
    <property type="match status" value="1"/>
</dbReference>
<keyword evidence="4 7" id="KW-1133">Transmembrane helix</keyword>
<feature type="transmembrane region" description="Helical" evidence="7">
    <location>
        <begin position="189"/>
        <end position="210"/>
    </location>
</feature>
<dbReference type="Pfam" id="PF07690">
    <property type="entry name" value="MFS_1"/>
    <property type="match status" value="2"/>
</dbReference>
<feature type="transmembrane region" description="Helical" evidence="7">
    <location>
        <begin position="324"/>
        <end position="344"/>
    </location>
</feature>
<feature type="transmembrane region" description="Helical" evidence="7">
    <location>
        <begin position="459"/>
        <end position="479"/>
    </location>
</feature>
<dbReference type="InParanoid" id="A0A6L2Q6R8"/>
<comment type="caution">
    <text evidence="9">The sequence shown here is derived from an EMBL/GenBank/DDBJ whole genome shotgun (WGS) entry which is preliminary data.</text>
</comment>
<feature type="region of interest" description="Disordered" evidence="6">
    <location>
        <begin position="526"/>
        <end position="573"/>
    </location>
</feature>
<dbReference type="OrthoDB" id="446368at2759"/>
<sequence>MDTNSYVVFHSGFDMEAPEVHDHSESSKSINDRVLERNGEVMSVIPTSPIPEFKSAWKREVVKRNRGLRVRKQRCVRSQSLPSRQLNKYSAGEIRRMRERLLRTQRHPEPGRVRQFTRIQKLALTSLALVDFISFCSMSIMAPFFPRQASQKGMSETVSGLVFSFYALVMFVSSPLFGKILPRVGAKFLFMSGMFVAGSCNLLFGMLAYIENFPTFAAYCFLVRGMEALGASAYATASYVFVVDIFPDNIGSVLGILETFVGLGMSIGPALGGILFSVGGFGLPFYTLGVLMVTIMPVNLCLLPSGDARNVEKKTGSLLELIQVPSVIMISLVIVVISNIWGFLDPTLEPHLREFQLSPEHIGLIFLLFSALYGVFSPIWGYLADRCNNHWSMMVWGLLICTIGLLLLGPSPLLPFLTNTIWLNLVALSILGISVALTLLPTFQAVLESAIEGGCADDLSTYSLVAGVWSCMYSLGEVIGPSVGGVLLEYYGFPICSTVMACVTFVLALVTLVFFVMKETTSQSHGEESTIDSGVCEPTSSWDHERGREEDGVSGSECREDSPLLTSGGPDHDLYTREKVEYYETLAHEEEDNNSDTLTDVRRTIAITGGGACEI</sequence>
<dbReference type="SUPFAM" id="SSF103473">
    <property type="entry name" value="MFS general substrate transporter"/>
    <property type="match status" value="1"/>
</dbReference>
<keyword evidence="10" id="KW-1185">Reference proteome</keyword>
<evidence type="ECO:0000313" key="9">
    <source>
        <dbReference type="EMBL" id="GFG38495.1"/>
    </source>
</evidence>
<evidence type="ECO:0000256" key="3">
    <source>
        <dbReference type="ARBA" id="ARBA00022692"/>
    </source>
</evidence>
<protein>
    <recommendedName>
        <fullName evidence="8">Major facilitator superfamily (MFS) profile domain-containing protein</fullName>
    </recommendedName>
</protein>
<evidence type="ECO:0000256" key="2">
    <source>
        <dbReference type="ARBA" id="ARBA00022448"/>
    </source>
</evidence>
<feature type="transmembrane region" description="Helical" evidence="7">
    <location>
        <begin position="283"/>
        <end position="303"/>
    </location>
</feature>
<dbReference type="GO" id="GO:0016020">
    <property type="term" value="C:membrane"/>
    <property type="evidence" value="ECO:0007669"/>
    <property type="project" value="UniProtKB-SubCell"/>
</dbReference>
<feature type="transmembrane region" description="Helical" evidence="7">
    <location>
        <begin position="364"/>
        <end position="384"/>
    </location>
</feature>
<comment type="subcellular location">
    <subcellularLocation>
        <location evidence="1">Membrane</location>
        <topology evidence="1">Multi-pass membrane protein</topology>
    </subcellularLocation>
</comment>
<feature type="transmembrane region" description="Helical" evidence="7">
    <location>
        <begin position="421"/>
        <end position="447"/>
    </location>
</feature>
<feature type="transmembrane region" description="Helical" evidence="7">
    <location>
        <begin position="491"/>
        <end position="516"/>
    </location>
</feature>
<gene>
    <name evidence="9" type="ORF">Cfor_02381</name>
</gene>
<dbReference type="EMBL" id="BLKM01012991">
    <property type="protein sequence ID" value="GFG38495.1"/>
    <property type="molecule type" value="Genomic_DNA"/>
</dbReference>
<feature type="transmembrane region" description="Helical" evidence="7">
    <location>
        <begin position="391"/>
        <end position="409"/>
    </location>
</feature>
<evidence type="ECO:0000256" key="6">
    <source>
        <dbReference type="SAM" id="MobiDB-lite"/>
    </source>
</evidence>
<evidence type="ECO:0000256" key="5">
    <source>
        <dbReference type="ARBA" id="ARBA00023136"/>
    </source>
</evidence>
<evidence type="ECO:0000259" key="8">
    <source>
        <dbReference type="PROSITE" id="PS50850"/>
    </source>
</evidence>
<evidence type="ECO:0000256" key="7">
    <source>
        <dbReference type="SAM" id="Phobius"/>
    </source>
</evidence>
<evidence type="ECO:0000313" key="10">
    <source>
        <dbReference type="Proteomes" id="UP000502823"/>
    </source>
</evidence>